<dbReference type="Gene3D" id="3.30.2350.20">
    <property type="entry name" value="TruD, catalytic domain"/>
    <property type="match status" value="2"/>
</dbReference>
<evidence type="ECO:0000256" key="5">
    <source>
        <dbReference type="SAM" id="MobiDB-lite"/>
    </source>
</evidence>
<evidence type="ECO:0000256" key="2">
    <source>
        <dbReference type="ARBA" id="ARBA00022694"/>
    </source>
</evidence>
<proteinExistence type="inferred from homology"/>
<dbReference type="GO" id="GO:0003723">
    <property type="term" value="F:RNA binding"/>
    <property type="evidence" value="ECO:0007669"/>
    <property type="project" value="InterPro"/>
</dbReference>
<dbReference type="PROSITE" id="PS50984">
    <property type="entry name" value="TRUD"/>
    <property type="match status" value="1"/>
</dbReference>
<dbReference type="Proteomes" id="UP000440578">
    <property type="component" value="Unassembled WGS sequence"/>
</dbReference>
<gene>
    <name evidence="7" type="primary">PUS7</name>
    <name evidence="7" type="ORF">FJT64_009377</name>
</gene>
<keyword evidence="8" id="KW-1185">Reference proteome</keyword>
<dbReference type="GO" id="GO:0009982">
    <property type="term" value="F:pseudouridine synthase activity"/>
    <property type="evidence" value="ECO:0007669"/>
    <property type="project" value="InterPro"/>
</dbReference>
<dbReference type="PANTHER" id="PTHR13326">
    <property type="entry name" value="TRNA PSEUDOURIDINE SYNTHASE D"/>
    <property type="match status" value="1"/>
</dbReference>
<protein>
    <submittedName>
        <fullName evidence="7">Pseudouridylate synthase 7</fullName>
    </submittedName>
</protein>
<dbReference type="InterPro" id="IPR042214">
    <property type="entry name" value="TruD_catalytic"/>
</dbReference>
<accession>A0A6A4VGG9</accession>
<feature type="domain" description="TRUD" evidence="6">
    <location>
        <begin position="188"/>
        <end position="438"/>
    </location>
</feature>
<dbReference type="OrthoDB" id="447290at2759"/>
<comment type="catalytic activity">
    <reaction evidence="4">
        <text>a uridine in tRNA = a pseudouridine in tRNA</text>
        <dbReference type="Rhea" id="RHEA:54572"/>
        <dbReference type="Rhea" id="RHEA-COMP:13339"/>
        <dbReference type="Rhea" id="RHEA-COMP:13934"/>
        <dbReference type="ChEBI" id="CHEBI:65314"/>
        <dbReference type="ChEBI" id="CHEBI:65315"/>
    </reaction>
</comment>
<dbReference type="NCBIfam" id="TIGR00094">
    <property type="entry name" value="tRNA_TruD_broad"/>
    <property type="match status" value="1"/>
</dbReference>
<dbReference type="AlphaFoldDB" id="A0A6A4VGG9"/>
<dbReference type="GO" id="GO:0005634">
    <property type="term" value="C:nucleus"/>
    <property type="evidence" value="ECO:0007669"/>
    <property type="project" value="TreeGrafter"/>
</dbReference>
<dbReference type="InterPro" id="IPR001656">
    <property type="entry name" value="PsdUridine_synth_TruD"/>
</dbReference>
<feature type="compositionally biased region" description="Polar residues" evidence="5">
    <location>
        <begin position="520"/>
        <end position="529"/>
    </location>
</feature>
<dbReference type="SUPFAM" id="SSF55120">
    <property type="entry name" value="Pseudouridine synthase"/>
    <property type="match status" value="1"/>
</dbReference>
<comment type="caution">
    <text evidence="7">The sequence shown here is derived from an EMBL/GenBank/DDBJ whole genome shotgun (WGS) entry which is preliminary data.</text>
</comment>
<dbReference type="InterPro" id="IPR020103">
    <property type="entry name" value="PsdUridine_synth_cat_dom_sf"/>
</dbReference>
<keyword evidence="2" id="KW-0819">tRNA processing</keyword>
<comment type="similarity">
    <text evidence="1">Belongs to the pseudouridine synthase TruD family.</text>
</comment>
<reference evidence="7 8" key="1">
    <citation type="submission" date="2019-07" db="EMBL/GenBank/DDBJ databases">
        <title>Draft genome assembly of a fouling barnacle, Amphibalanus amphitrite (Darwin, 1854): The first reference genome for Thecostraca.</title>
        <authorList>
            <person name="Kim W."/>
        </authorList>
    </citation>
    <scope>NUCLEOTIDE SEQUENCE [LARGE SCALE GENOMIC DNA]</scope>
    <source>
        <strain evidence="7">SNU_AA5</strain>
        <tissue evidence="7">Soma without cirri and trophi</tissue>
    </source>
</reference>
<dbReference type="PIRSF" id="PIRSF037016">
    <property type="entry name" value="Pseudouridin_synth_euk_prd"/>
    <property type="match status" value="1"/>
</dbReference>
<feature type="region of interest" description="Disordered" evidence="5">
    <location>
        <begin position="520"/>
        <end position="580"/>
    </location>
</feature>
<sequence>MEKSGELVNIPAGQLTKEQRTQFHETIKSSFPGMVTNTAEVDGEKVISVRKASAAPDKRNTFWKHKPWPQGRPKFLHFCMFKENLDTFVALSNLSMDLKTKSNKFAFAGTKDARAKTSQMVSIKQISAEQVHEAAKKFQKIVVGNFAYKDRELKLGDLKGNRFDLVLRHVQGNEDMIARRMTSFQSVGFVNYYGMQRFGTTSSGTHEVGRAILRREWRVAVDLLLSGRESEMGSMADAHRAWRADRDPQRALSCLTGRQQRTTIEGRVLHTLSTIRATAYQEALDRLPSGTRQLYVHAYQSWVWNRLVSRRLAEYGLKLRPGDLVLVGDQSTAEESATDMEPAAELETVAEVEPTAPTGSGGPRLPEVHALTEAELDAHSIYDLVMPLPGWAVRYPENELSSWYKEMLSQDGVELTQKLCDSMPQYSLAGAYRHVLARPGDVSWRVLRYSNPNSDLLLSDVDRLKGAAEPADEPDAPFRALIMQFSLPPSSYATMAVREITGTDSSLVAQMKLNAAYSAEIQQARNPSNKGRRAEGDTEKAEGKTSADEKQSGDQPDRGQKRSTDHKESASEKRLKTEAV</sequence>
<feature type="compositionally biased region" description="Basic and acidic residues" evidence="5">
    <location>
        <begin position="532"/>
        <end position="580"/>
    </location>
</feature>
<organism evidence="7 8">
    <name type="scientific">Amphibalanus amphitrite</name>
    <name type="common">Striped barnacle</name>
    <name type="synonym">Balanus amphitrite</name>
    <dbReference type="NCBI Taxonomy" id="1232801"/>
    <lineage>
        <taxon>Eukaryota</taxon>
        <taxon>Metazoa</taxon>
        <taxon>Ecdysozoa</taxon>
        <taxon>Arthropoda</taxon>
        <taxon>Crustacea</taxon>
        <taxon>Multicrustacea</taxon>
        <taxon>Cirripedia</taxon>
        <taxon>Thoracica</taxon>
        <taxon>Thoracicalcarea</taxon>
        <taxon>Balanomorpha</taxon>
        <taxon>Balanoidea</taxon>
        <taxon>Balanidae</taxon>
        <taxon>Amphibalaninae</taxon>
        <taxon>Amphibalanus</taxon>
    </lineage>
</organism>
<dbReference type="Pfam" id="PF01142">
    <property type="entry name" value="TruD"/>
    <property type="match status" value="1"/>
</dbReference>
<dbReference type="PANTHER" id="PTHR13326:SF31">
    <property type="entry name" value="PSEUDOURIDYLATE SYNTHASE 7 HOMOLOG"/>
    <property type="match status" value="1"/>
</dbReference>
<evidence type="ECO:0000256" key="1">
    <source>
        <dbReference type="ARBA" id="ARBA00007953"/>
    </source>
</evidence>
<evidence type="ECO:0000313" key="8">
    <source>
        <dbReference type="Proteomes" id="UP000440578"/>
    </source>
</evidence>
<dbReference type="GO" id="GO:0008033">
    <property type="term" value="P:tRNA processing"/>
    <property type="evidence" value="ECO:0007669"/>
    <property type="project" value="UniProtKB-KW"/>
</dbReference>
<dbReference type="CDD" id="cd02576">
    <property type="entry name" value="PseudoU_synth_ScPUS7"/>
    <property type="match status" value="1"/>
</dbReference>
<evidence type="ECO:0000259" key="6">
    <source>
        <dbReference type="PROSITE" id="PS50984"/>
    </source>
</evidence>
<evidence type="ECO:0000256" key="4">
    <source>
        <dbReference type="ARBA" id="ARBA00036943"/>
    </source>
</evidence>
<dbReference type="EMBL" id="VIIS01001801">
    <property type="protein sequence ID" value="KAF0292633.1"/>
    <property type="molecule type" value="Genomic_DNA"/>
</dbReference>
<dbReference type="InterPro" id="IPR011760">
    <property type="entry name" value="PsdUridine_synth_TruD_insert"/>
</dbReference>
<name>A0A6A4VGG9_AMPAM</name>
<dbReference type="GO" id="GO:0001522">
    <property type="term" value="P:pseudouridine synthesis"/>
    <property type="evidence" value="ECO:0007669"/>
    <property type="project" value="InterPro"/>
</dbReference>
<evidence type="ECO:0000256" key="3">
    <source>
        <dbReference type="ARBA" id="ARBA00023235"/>
    </source>
</evidence>
<keyword evidence="3" id="KW-0413">Isomerase</keyword>
<evidence type="ECO:0000313" key="7">
    <source>
        <dbReference type="EMBL" id="KAF0292633.1"/>
    </source>
</evidence>